<proteinExistence type="predicted"/>
<keyword evidence="2" id="KW-1185">Reference proteome</keyword>
<reference evidence="1" key="1">
    <citation type="submission" date="2018-02" db="EMBL/GenBank/DDBJ databases">
        <title>The genomes of Aspergillus section Nigri reveals drivers in fungal speciation.</title>
        <authorList>
            <consortium name="DOE Joint Genome Institute"/>
            <person name="Vesth T.C."/>
            <person name="Nybo J."/>
            <person name="Theobald S."/>
            <person name="Brandl J."/>
            <person name="Frisvad J.C."/>
            <person name="Nielsen K.F."/>
            <person name="Lyhne E.K."/>
            <person name="Kogle M.E."/>
            <person name="Kuo A."/>
            <person name="Riley R."/>
            <person name="Clum A."/>
            <person name="Nolan M."/>
            <person name="Lipzen A."/>
            <person name="Salamov A."/>
            <person name="Henrissat B."/>
            <person name="Wiebenga A."/>
            <person name="De vries R.P."/>
            <person name="Grigoriev I.V."/>
            <person name="Mortensen U.H."/>
            <person name="Andersen M.R."/>
            <person name="Baker S.E."/>
        </authorList>
    </citation>
    <scope>NUCLEOTIDE SEQUENCE</scope>
    <source>
        <strain evidence="1">CBS 121060</strain>
    </source>
</reference>
<organism evidence="1 2">
    <name type="scientific">Aspergillus aculeatinus CBS 121060</name>
    <dbReference type="NCBI Taxonomy" id="1448322"/>
    <lineage>
        <taxon>Eukaryota</taxon>
        <taxon>Fungi</taxon>
        <taxon>Dikarya</taxon>
        <taxon>Ascomycota</taxon>
        <taxon>Pezizomycotina</taxon>
        <taxon>Eurotiomycetes</taxon>
        <taxon>Eurotiomycetidae</taxon>
        <taxon>Eurotiales</taxon>
        <taxon>Aspergillaceae</taxon>
        <taxon>Aspergillus</taxon>
        <taxon>Aspergillus subgen. Circumdati</taxon>
    </lineage>
</organism>
<protein>
    <submittedName>
        <fullName evidence="1">Uncharacterized protein</fullName>
    </submittedName>
</protein>
<name>A0ACD1HIB7_9EURO</name>
<accession>A0ACD1HIB7</accession>
<gene>
    <name evidence="1" type="ORF">BO66DRAFT_236072</name>
</gene>
<dbReference type="Proteomes" id="UP000249661">
    <property type="component" value="Unassembled WGS sequence"/>
</dbReference>
<evidence type="ECO:0000313" key="2">
    <source>
        <dbReference type="Proteomes" id="UP000249661"/>
    </source>
</evidence>
<sequence length="101" mass="11542">MSPRLFSLPLCKEYISKYATARVIPGPGCKTRFVFVFTLVLLRRSWCLRYHLGRQFVWRLGLHLSPSIVCCNRCCAVIPLLDKLQRSRDGLMTLRISPGGS</sequence>
<dbReference type="EMBL" id="KZ824940">
    <property type="protein sequence ID" value="RAH73152.1"/>
    <property type="molecule type" value="Genomic_DNA"/>
</dbReference>
<evidence type="ECO:0000313" key="1">
    <source>
        <dbReference type="EMBL" id="RAH73152.1"/>
    </source>
</evidence>